<dbReference type="HOGENOM" id="CLU_3349331_0_0_11"/>
<evidence type="ECO:0008006" key="3">
    <source>
        <dbReference type="Google" id="ProtNLM"/>
    </source>
</evidence>
<gene>
    <name evidence="1" type="ORF">M878_10835</name>
</gene>
<evidence type="ECO:0000313" key="1">
    <source>
        <dbReference type="EMBL" id="EST34244.1"/>
    </source>
</evidence>
<reference evidence="1 2" key="1">
    <citation type="journal article" date="2014" name="Genome Announc.">
        <title>Draft Genome Sequence of Streptomyces roseochromogenes subsp. oscitans DS 12.976, Producer of the Aminocoumarin Antibiotic Clorobiocin.</title>
        <authorList>
            <person name="Ruckert C."/>
            <person name="Kalinowski J."/>
            <person name="Heide L."/>
            <person name="Apel A.K."/>
        </authorList>
    </citation>
    <scope>NUCLEOTIDE SEQUENCE [LARGE SCALE GENOMIC DNA]</scope>
    <source>
        <strain evidence="1 2">DS 12.976</strain>
    </source>
</reference>
<organism evidence="1 2">
    <name type="scientific">Streptomyces roseochromogenus subsp. oscitans DS 12.976</name>
    <dbReference type="NCBI Taxonomy" id="1352936"/>
    <lineage>
        <taxon>Bacteria</taxon>
        <taxon>Bacillati</taxon>
        <taxon>Actinomycetota</taxon>
        <taxon>Actinomycetes</taxon>
        <taxon>Kitasatosporales</taxon>
        <taxon>Streptomycetaceae</taxon>
        <taxon>Streptomyces</taxon>
    </lineage>
</organism>
<accession>V6KZ42</accession>
<dbReference type="AlphaFoldDB" id="V6KZ42"/>
<dbReference type="Proteomes" id="UP000017984">
    <property type="component" value="Chromosome"/>
</dbReference>
<comment type="caution">
    <text evidence="1">The sequence shown here is derived from an EMBL/GenBank/DDBJ whole genome shotgun (WGS) entry which is preliminary data.</text>
</comment>
<evidence type="ECO:0000313" key="2">
    <source>
        <dbReference type="Proteomes" id="UP000017984"/>
    </source>
</evidence>
<proteinExistence type="predicted"/>
<name>V6KZ42_STRRC</name>
<keyword evidence="2" id="KW-1185">Reference proteome</keyword>
<sequence>MAADHPTSLELTRVLVSRHRRSNERLTKLANRAGITV</sequence>
<dbReference type="PATRIC" id="fig|1352936.5.peg.2298"/>
<protein>
    <recommendedName>
        <fullName evidence="3">Transcriptional regulator</fullName>
    </recommendedName>
</protein>
<dbReference type="EMBL" id="AWQX01000083">
    <property type="protein sequence ID" value="EST34244.1"/>
    <property type="molecule type" value="Genomic_DNA"/>
</dbReference>